<reference evidence="1 2" key="1">
    <citation type="submission" date="2015-12" db="EMBL/GenBank/DDBJ databases">
        <title>The genome of Folsomia candida.</title>
        <authorList>
            <person name="Faddeeva A."/>
            <person name="Derks M.F."/>
            <person name="Anvar Y."/>
            <person name="Smit S."/>
            <person name="Van Straalen N."/>
            <person name="Roelofs D."/>
        </authorList>
    </citation>
    <scope>NUCLEOTIDE SEQUENCE [LARGE SCALE GENOMIC DNA]</scope>
    <source>
        <strain evidence="1 2">VU population</strain>
        <tissue evidence="1">Whole body</tissue>
    </source>
</reference>
<keyword evidence="2" id="KW-1185">Reference proteome</keyword>
<evidence type="ECO:0000313" key="1">
    <source>
        <dbReference type="EMBL" id="OXA49493.1"/>
    </source>
</evidence>
<dbReference type="Proteomes" id="UP000198287">
    <property type="component" value="Unassembled WGS sequence"/>
</dbReference>
<keyword evidence="1" id="KW-0648">Protein biosynthesis</keyword>
<sequence>MKINLIIDHTPSRSGGDPIEPIFELDGEVKIRNQMSKTGIDYIDPFWRYPAYGLAYEGTDDLQEEGGEPLRLLKAKESGLLLSKEQVERLRDFRKRIEMKMDNFKRLGDSQGASQNLPEKKYEYVKAKHPNIADDVGRNKLDDQDYTLSNLAKILNRIIPIVDCHSGADDKRRSGTLRTVKSLDNLLLEIRLLGFNIRRSRLYLRPLPLNCSTTEGKPHVTTVPAKLIKAQNTVRASYQDAHFAAVEIKYLKDFATQFGPKIVYPGLEIYDNHVSYSGPNCIAIRSGIHDSSTAKSHAEDLAHLVKLEELKGLCKTSDKTFKPITIVFCGGPDDNPRDPGGIILPHDSFATHLDKNEKTVDFELEILSFQKAEVSAEVWNQHVIDKFPVISEFVCTG</sequence>
<name>A0A226DW77_FOLCA</name>
<dbReference type="EMBL" id="LNIX01000010">
    <property type="protein sequence ID" value="OXA49493.1"/>
    <property type="molecule type" value="Genomic_DNA"/>
</dbReference>
<organism evidence="1 2">
    <name type="scientific">Folsomia candida</name>
    <name type="common">Springtail</name>
    <dbReference type="NCBI Taxonomy" id="158441"/>
    <lineage>
        <taxon>Eukaryota</taxon>
        <taxon>Metazoa</taxon>
        <taxon>Ecdysozoa</taxon>
        <taxon>Arthropoda</taxon>
        <taxon>Hexapoda</taxon>
        <taxon>Collembola</taxon>
        <taxon>Entomobryomorpha</taxon>
        <taxon>Isotomoidea</taxon>
        <taxon>Isotomidae</taxon>
        <taxon>Proisotominae</taxon>
        <taxon>Folsomia</taxon>
    </lineage>
</organism>
<dbReference type="AlphaFoldDB" id="A0A226DW77"/>
<dbReference type="GO" id="GO:0003746">
    <property type="term" value="F:translation elongation factor activity"/>
    <property type="evidence" value="ECO:0007669"/>
    <property type="project" value="UniProtKB-KW"/>
</dbReference>
<proteinExistence type="predicted"/>
<accession>A0A226DW77</accession>
<dbReference type="PANTHER" id="PTHR46954:SF1">
    <property type="entry name" value="C2H2-TYPE DOMAIN-CONTAINING PROTEIN"/>
    <property type="match status" value="1"/>
</dbReference>
<protein>
    <submittedName>
        <fullName evidence="1">Transcription elongation factor spt6</fullName>
    </submittedName>
</protein>
<dbReference type="PANTHER" id="PTHR46954">
    <property type="entry name" value="C2H2-TYPE DOMAIN-CONTAINING PROTEIN"/>
    <property type="match status" value="1"/>
</dbReference>
<evidence type="ECO:0000313" key="2">
    <source>
        <dbReference type="Proteomes" id="UP000198287"/>
    </source>
</evidence>
<gene>
    <name evidence="1" type="ORF">Fcan01_15693</name>
</gene>
<dbReference type="OrthoDB" id="7698126at2759"/>
<comment type="caution">
    <text evidence="1">The sequence shown here is derived from an EMBL/GenBank/DDBJ whole genome shotgun (WGS) entry which is preliminary data.</text>
</comment>
<keyword evidence="1" id="KW-0251">Elongation factor</keyword>